<dbReference type="EMBL" id="SWBO01000005">
    <property type="protein sequence ID" value="TKB99807.1"/>
    <property type="molecule type" value="Genomic_DNA"/>
</dbReference>
<feature type="transmembrane region" description="Helical" evidence="1">
    <location>
        <begin position="135"/>
        <end position="157"/>
    </location>
</feature>
<evidence type="ECO:0000259" key="3">
    <source>
        <dbReference type="PROSITE" id="PS51781"/>
    </source>
</evidence>
<protein>
    <submittedName>
        <fullName evidence="4">SH3 domain-containing protein</fullName>
    </submittedName>
</protein>
<dbReference type="PROSITE" id="PS51781">
    <property type="entry name" value="SH3B"/>
    <property type="match status" value="1"/>
</dbReference>
<dbReference type="RefSeq" id="WP_136876973.1">
    <property type="nucleotide sequence ID" value="NZ_SWBO01000005.1"/>
</dbReference>
<proteinExistence type="predicted"/>
<feature type="chain" id="PRO_5020320070" evidence="2">
    <location>
        <begin position="22"/>
        <end position="237"/>
    </location>
</feature>
<feature type="signal peptide" evidence="2">
    <location>
        <begin position="1"/>
        <end position="21"/>
    </location>
</feature>
<dbReference type="Proteomes" id="UP000310477">
    <property type="component" value="Unassembled WGS sequence"/>
</dbReference>
<dbReference type="Gene3D" id="2.30.30.40">
    <property type="entry name" value="SH3 Domains"/>
    <property type="match status" value="1"/>
</dbReference>
<dbReference type="OrthoDB" id="761626at2"/>
<keyword evidence="5" id="KW-1185">Reference proteome</keyword>
<feature type="domain" description="SH3b" evidence="3">
    <location>
        <begin position="22"/>
        <end position="85"/>
    </location>
</feature>
<reference evidence="4 5" key="1">
    <citation type="submission" date="2019-04" db="EMBL/GenBank/DDBJ databases">
        <title>Pedobacter sp. AR-2-6 sp. nov., isolated from Arctic soil.</title>
        <authorList>
            <person name="Dahal R.H."/>
            <person name="Kim D.-U."/>
        </authorList>
    </citation>
    <scope>NUCLEOTIDE SEQUENCE [LARGE SCALE GENOMIC DNA]</scope>
    <source>
        <strain evidence="4 5">AR-2-6</strain>
    </source>
</reference>
<comment type="caution">
    <text evidence="4">The sequence shown here is derived from an EMBL/GenBank/DDBJ whole genome shotgun (WGS) entry which is preliminary data.</text>
</comment>
<name>A0A4U1C3F1_9SPHI</name>
<organism evidence="4 5">
    <name type="scientific">Pedobacter cryotolerans</name>
    <dbReference type="NCBI Taxonomy" id="2571270"/>
    <lineage>
        <taxon>Bacteria</taxon>
        <taxon>Pseudomonadati</taxon>
        <taxon>Bacteroidota</taxon>
        <taxon>Sphingobacteriia</taxon>
        <taxon>Sphingobacteriales</taxon>
        <taxon>Sphingobacteriaceae</taxon>
        <taxon>Pedobacter</taxon>
    </lineage>
</organism>
<evidence type="ECO:0000256" key="2">
    <source>
        <dbReference type="SAM" id="SignalP"/>
    </source>
</evidence>
<keyword evidence="1" id="KW-1133">Transmembrane helix</keyword>
<sequence length="237" mass="26612">MTYKFPLFIITLLSFSIGAIAQDMYKVTADKLNVRETKDPTSKKVGFVPQNENVQVLDSTDAKYFKVKVTNGEGFVSSQYLTRVSPMPAKKADAPKVMVQQQTSKDNSKTIFIAFVAIIMLGSLFIIFKFLNNKVLMVLATCVVLAVGYLSYLTFIVEKSVAGKYLNHGDGDYNSFEFKANNVIIEDAYMDTLITTKYTVEGDIIKFKQQENTIMLLMRDDNTLVGEGFTRGTFTKQ</sequence>
<feature type="transmembrane region" description="Helical" evidence="1">
    <location>
        <begin position="110"/>
        <end position="128"/>
    </location>
</feature>
<gene>
    <name evidence="4" type="ORF">FA045_10185</name>
</gene>
<keyword evidence="2" id="KW-0732">Signal</keyword>
<keyword evidence="1" id="KW-0472">Membrane</keyword>
<dbReference type="InterPro" id="IPR003646">
    <property type="entry name" value="SH3-like_bac-type"/>
</dbReference>
<accession>A0A4U1C3F1</accession>
<evidence type="ECO:0000256" key="1">
    <source>
        <dbReference type="SAM" id="Phobius"/>
    </source>
</evidence>
<evidence type="ECO:0000313" key="4">
    <source>
        <dbReference type="EMBL" id="TKB99807.1"/>
    </source>
</evidence>
<keyword evidence="1" id="KW-0812">Transmembrane</keyword>
<dbReference type="Pfam" id="PF08239">
    <property type="entry name" value="SH3_3"/>
    <property type="match status" value="1"/>
</dbReference>
<dbReference type="AlphaFoldDB" id="A0A4U1C3F1"/>
<evidence type="ECO:0000313" key="5">
    <source>
        <dbReference type="Proteomes" id="UP000310477"/>
    </source>
</evidence>